<keyword evidence="2" id="KW-1185">Reference proteome</keyword>
<name>A0A163MIC3_ABSGL</name>
<gene>
    <name evidence="1" type="primary">ABSGL_11134.1 scaffold 12295</name>
</gene>
<dbReference type="Proteomes" id="UP000078561">
    <property type="component" value="Unassembled WGS sequence"/>
</dbReference>
<dbReference type="EMBL" id="LT554468">
    <property type="protein sequence ID" value="SAM05259.1"/>
    <property type="molecule type" value="Genomic_DNA"/>
</dbReference>
<evidence type="ECO:0000313" key="1">
    <source>
        <dbReference type="EMBL" id="SAM05259.1"/>
    </source>
</evidence>
<proteinExistence type="predicted"/>
<reference evidence="1" key="1">
    <citation type="submission" date="2016-04" db="EMBL/GenBank/DDBJ databases">
        <authorList>
            <person name="Evans L.H."/>
            <person name="Alamgir A."/>
            <person name="Owens N."/>
            <person name="Weber N.D."/>
            <person name="Virtaneva K."/>
            <person name="Barbian K."/>
            <person name="Babar A."/>
            <person name="Rosenke K."/>
        </authorList>
    </citation>
    <scope>NUCLEOTIDE SEQUENCE [LARGE SCALE GENOMIC DNA]</scope>
    <source>
        <strain evidence="1">CBS 101.48</strain>
    </source>
</reference>
<dbReference type="InParanoid" id="A0A163MIC3"/>
<organism evidence="1">
    <name type="scientific">Absidia glauca</name>
    <name type="common">Pin mould</name>
    <dbReference type="NCBI Taxonomy" id="4829"/>
    <lineage>
        <taxon>Eukaryota</taxon>
        <taxon>Fungi</taxon>
        <taxon>Fungi incertae sedis</taxon>
        <taxon>Mucoromycota</taxon>
        <taxon>Mucoromycotina</taxon>
        <taxon>Mucoromycetes</taxon>
        <taxon>Mucorales</taxon>
        <taxon>Cunninghamellaceae</taxon>
        <taxon>Absidia</taxon>
    </lineage>
</organism>
<accession>A0A163MIC3</accession>
<evidence type="ECO:0000313" key="2">
    <source>
        <dbReference type="Proteomes" id="UP000078561"/>
    </source>
</evidence>
<dbReference type="OrthoDB" id="10450034at2759"/>
<sequence length="198" mass="22639">MLGSHVFRNPLRPIPNLTTCSSSPGARVPISVVNPADLLRKKEAMMQKAIVSHGKTKDKRDGEKERVTLCSSFKIVVHNLCRSECQGTVFKLGNSREDIQRQTISPYDLPDAVQRQQQQTEMKREAFRVSNNFFCNQCMKLSECKRRFTLKLTIYYPPERSLKDLQMFDGPATQLFGCTAQEYLEVNEHMIPDTHSLA</sequence>
<protein>
    <submittedName>
        <fullName evidence="1">Uncharacterized protein</fullName>
    </submittedName>
</protein>
<dbReference type="AlphaFoldDB" id="A0A163MIC3"/>